<dbReference type="EMBL" id="CAJPIN010015492">
    <property type="protein sequence ID" value="CAG2061336.1"/>
    <property type="molecule type" value="Genomic_DNA"/>
</dbReference>
<organism evidence="1 2">
    <name type="scientific">Timema podura</name>
    <name type="common">Walking stick</name>
    <dbReference type="NCBI Taxonomy" id="61482"/>
    <lineage>
        <taxon>Eukaryota</taxon>
        <taxon>Metazoa</taxon>
        <taxon>Ecdysozoa</taxon>
        <taxon>Arthropoda</taxon>
        <taxon>Hexapoda</taxon>
        <taxon>Insecta</taxon>
        <taxon>Pterygota</taxon>
        <taxon>Neoptera</taxon>
        <taxon>Polyneoptera</taxon>
        <taxon>Phasmatodea</taxon>
        <taxon>Timematodea</taxon>
        <taxon>Timematoidea</taxon>
        <taxon>Timematidae</taxon>
        <taxon>Timema</taxon>
    </lineage>
</organism>
<keyword evidence="2" id="KW-1185">Reference proteome</keyword>
<gene>
    <name evidence="1" type="ORF">TPAB3V08_LOCUS8290</name>
</gene>
<proteinExistence type="predicted"/>
<dbReference type="Proteomes" id="UP001153148">
    <property type="component" value="Unassembled WGS sequence"/>
</dbReference>
<evidence type="ECO:0000313" key="2">
    <source>
        <dbReference type="Proteomes" id="UP001153148"/>
    </source>
</evidence>
<comment type="caution">
    <text evidence="1">The sequence shown here is derived from an EMBL/GenBank/DDBJ whole genome shotgun (WGS) entry which is preliminary data.</text>
</comment>
<protein>
    <submittedName>
        <fullName evidence="1">Uncharacterized protein</fullName>
    </submittedName>
</protein>
<reference evidence="1" key="1">
    <citation type="submission" date="2021-03" db="EMBL/GenBank/DDBJ databases">
        <authorList>
            <person name="Tran Van P."/>
        </authorList>
    </citation>
    <scope>NUCLEOTIDE SEQUENCE</scope>
</reference>
<accession>A0ABN7P0M7</accession>
<sequence>MKPRYGYWAITIDFLQEPYAPEVCKDLIKPLIGSLGTYDVRLLFYSLELMRLVVATDEGTHLLRELVKLVAVVFQDDRTNTSKYRQLLNDRTSQETFPENQRRAAKVLKRLVEMSPLVHEQLADVLPLHILERIMTDPIEAAHSTTLNLANKLRAAFRHVSGKSPTLEQPETSIAKDA</sequence>
<evidence type="ECO:0000313" key="1">
    <source>
        <dbReference type="EMBL" id="CAG2061336.1"/>
    </source>
</evidence>
<name>A0ABN7P0M7_TIMPD</name>